<gene>
    <name evidence="2" type="ORF">SAMN04488096_101420</name>
</gene>
<feature type="signal peptide" evidence="1">
    <location>
        <begin position="1"/>
        <end position="24"/>
    </location>
</feature>
<proteinExistence type="predicted"/>
<evidence type="ECO:0000256" key="1">
    <source>
        <dbReference type="SAM" id="SignalP"/>
    </source>
</evidence>
<sequence length="426" mass="46728">MKTPIKYLRFAVVIVALNFMSCSSDDDGASASDDDEVLTTSKYVVAASSGENDYIVSGDEVSADAVFDATSVDAVQSPGDRIWSFYQDDVLYGFLYNQQDAGTTASYVLNADGTITKRNELALDVSTHIKEEVGDYLILGYSDRLSDPTVDQLGYFHKVDPTTDASTEYTIVTNDLLEEGEAAYFTDIAYYEDHIIAGARSINASAFTSDYYNNTYVVVFNDDFTLNQVIKDEGRTGFVAGQKYSQGDTGLEVVDSGDLYVFSSGQTSYADQDLVTVPSGILKINQGTFEFDDDYFFNISEASGGYNLFRTYYMGGSTFIVAMYPGTNADATFGIDADRFAVVDVEAETFTWVTNFPENALPNWEFRTPYADKDNGRLLITAVPSEGENYLYEIDAATATATQLSTIEAESVKIVGKLTTEISTEE</sequence>
<dbReference type="RefSeq" id="WP_073147727.1">
    <property type="nucleotide sequence ID" value="NZ_FQYY01000001.1"/>
</dbReference>
<dbReference type="Pfam" id="PF14298">
    <property type="entry name" value="DUF4374"/>
    <property type="match status" value="2"/>
</dbReference>
<dbReference type="Proteomes" id="UP000184225">
    <property type="component" value="Unassembled WGS sequence"/>
</dbReference>
<dbReference type="AlphaFoldDB" id="A0A1M6AS68"/>
<accession>A0A1M6AS68</accession>
<protein>
    <recommendedName>
        <fullName evidence="4">DUF4374 domain-containing protein</fullName>
    </recommendedName>
</protein>
<organism evidence="2 3">
    <name type="scientific">Mesonia phycicola</name>
    <dbReference type="NCBI Taxonomy" id="579105"/>
    <lineage>
        <taxon>Bacteria</taxon>
        <taxon>Pseudomonadati</taxon>
        <taxon>Bacteroidota</taxon>
        <taxon>Flavobacteriia</taxon>
        <taxon>Flavobacteriales</taxon>
        <taxon>Flavobacteriaceae</taxon>
        <taxon>Mesonia</taxon>
    </lineage>
</organism>
<keyword evidence="1" id="KW-0732">Signal</keyword>
<keyword evidence="3" id="KW-1185">Reference proteome</keyword>
<evidence type="ECO:0008006" key="4">
    <source>
        <dbReference type="Google" id="ProtNLM"/>
    </source>
</evidence>
<evidence type="ECO:0000313" key="2">
    <source>
        <dbReference type="EMBL" id="SHI39315.1"/>
    </source>
</evidence>
<feature type="chain" id="PRO_5012070460" description="DUF4374 domain-containing protein" evidence="1">
    <location>
        <begin position="25"/>
        <end position="426"/>
    </location>
</feature>
<dbReference type="InterPro" id="IPR025401">
    <property type="entry name" value="DUF4374"/>
</dbReference>
<evidence type="ECO:0000313" key="3">
    <source>
        <dbReference type="Proteomes" id="UP000184225"/>
    </source>
</evidence>
<reference evidence="2 3" key="1">
    <citation type="submission" date="2016-11" db="EMBL/GenBank/DDBJ databases">
        <authorList>
            <person name="Jaros S."/>
            <person name="Januszkiewicz K."/>
            <person name="Wedrychowicz H."/>
        </authorList>
    </citation>
    <scope>NUCLEOTIDE SEQUENCE [LARGE SCALE GENOMIC DNA]</scope>
    <source>
        <strain evidence="2 3">DSM 21425</strain>
    </source>
</reference>
<dbReference type="STRING" id="579105.SAMN04488096_101420"/>
<name>A0A1M6AS68_9FLAO</name>
<dbReference type="EMBL" id="FQYY01000001">
    <property type="protein sequence ID" value="SHI39315.1"/>
    <property type="molecule type" value="Genomic_DNA"/>
</dbReference>
<dbReference type="OrthoDB" id="738440at2"/>